<dbReference type="STRING" id="330214.NIDE2064"/>
<proteinExistence type="predicted"/>
<evidence type="ECO:0000313" key="2">
    <source>
        <dbReference type="Proteomes" id="UP000001660"/>
    </source>
</evidence>
<keyword evidence="2" id="KW-1185">Reference proteome</keyword>
<dbReference type="AlphaFoldDB" id="D8PEX5"/>
<dbReference type="Proteomes" id="UP000001660">
    <property type="component" value="Chromosome"/>
</dbReference>
<protein>
    <submittedName>
        <fullName evidence="1">Uncharacterized protein</fullName>
    </submittedName>
</protein>
<reference evidence="1 2" key="1">
    <citation type="journal article" date="2010" name="Proc. Natl. Acad. Sci. U.S.A.">
        <title>A Nitrospira metagenome illuminates the physiology and evolution of globally important nitrite-oxidizing bacteria.</title>
        <authorList>
            <person name="Lucker S."/>
            <person name="Wagner M."/>
            <person name="Maixner F."/>
            <person name="Pelletier E."/>
            <person name="Koch H."/>
            <person name="Vacherie B."/>
            <person name="Rattei T."/>
            <person name="Sinninghe Damste J."/>
            <person name="Spieck E."/>
            <person name="Le Paslier D."/>
            <person name="Daims H."/>
        </authorList>
    </citation>
    <scope>NUCLEOTIDE SEQUENCE [LARGE SCALE GENOMIC DNA]</scope>
</reference>
<sequence length="191" mass="21789">MQRLPAGVLLLMGLLILLQGCVQQTQPAELFQLTPESSANRAMQTRFFDTGNDQELLSASAAALQDLGFQVEESVREVGFLRAAKERSAREYGQYRNRFFLWLLSLGHVVIPIDLHQKIAASIVTRPLNEAHSRQEVRIIFYRAVWKGDGQADRNYIPPGEQKMEMIRDPEIYQQFFAKLSKAVFLEPHSI</sequence>
<dbReference type="KEGG" id="nde:NIDE2064"/>
<accession>D8PEX5</accession>
<dbReference type="PROSITE" id="PS51257">
    <property type="entry name" value="PROKAR_LIPOPROTEIN"/>
    <property type="match status" value="1"/>
</dbReference>
<organism evidence="1 2">
    <name type="scientific">Nitrospira defluvii</name>
    <dbReference type="NCBI Taxonomy" id="330214"/>
    <lineage>
        <taxon>Bacteria</taxon>
        <taxon>Pseudomonadati</taxon>
        <taxon>Nitrospirota</taxon>
        <taxon>Nitrospiria</taxon>
        <taxon>Nitrospirales</taxon>
        <taxon>Nitrospiraceae</taxon>
        <taxon>Nitrospira</taxon>
    </lineage>
</organism>
<dbReference type="EMBL" id="FP929003">
    <property type="protein sequence ID" value="CBK41784.1"/>
    <property type="molecule type" value="Genomic_DNA"/>
</dbReference>
<evidence type="ECO:0000313" key="1">
    <source>
        <dbReference type="EMBL" id="CBK41784.1"/>
    </source>
</evidence>
<dbReference type="HOGENOM" id="CLU_1493932_0_0_0"/>
<gene>
    <name evidence="1" type="ORF">NIDE2064</name>
</gene>
<name>D8PEX5_9BACT</name>
<dbReference type="eggNOG" id="ENOG5031ITJ">
    <property type="taxonomic scope" value="Bacteria"/>
</dbReference>